<feature type="chain" id="PRO_5009524183" evidence="2">
    <location>
        <begin position="31"/>
        <end position="134"/>
    </location>
</feature>
<dbReference type="EMBL" id="MFMA01000022">
    <property type="protein sequence ID" value="OGG73939.1"/>
    <property type="molecule type" value="Genomic_DNA"/>
</dbReference>
<feature type="signal peptide" evidence="2">
    <location>
        <begin position="1"/>
        <end position="30"/>
    </location>
</feature>
<protein>
    <submittedName>
        <fullName evidence="3">Uncharacterized protein</fullName>
    </submittedName>
</protein>
<proteinExistence type="predicted"/>
<reference evidence="3 4" key="1">
    <citation type="journal article" date="2016" name="Nat. Commun.">
        <title>Thousands of microbial genomes shed light on interconnected biogeochemical processes in an aquifer system.</title>
        <authorList>
            <person name="Anantharaman K."/>
            <person name="Brown C.T."/>
            <person name="Hug L.A."/>
            <person name="Sharon I."/>
            <person name="Castelle C.J."/>
            <person name="Probst A.J."/>
            <person name="Thomas B.C."/>
            <person name="Singh A."/>
            <person name="Wilkins M.J."/>
            <person name="Karaoz U."/>
            <person name="Brodie E.L."/>
            <person name="Williams K.H."/>
            <person name="Hubbard S.S."/>
            <person name="Banfield J.F."/>
        </authorList>
    </citation>
    <scope>NUCLEOTIDE SEQUENCE [LARGE SCALE GENOMIC DNA]</scope>
</reference>
<evidence type="ECO:0000256" key="2">
    <source>
        <dbReference type="SAM" id="SignalP"/>
    </source>
</evidence>
<keyword evidence="1" id="KW-0812">Transmembrane</keyword>
<keyword evidence="1" id="KW-0472">Membrane</keyword>
<feature type="transmembrane region" description="Helical" evidence="1">
    <location>
        <begin position="84"/>
        <end position="105"/>
    </location>
</feature>
<dbReference type="Proteomes" id="UP000178427">
    <property type="component" value="Unassembled WGS sequence"/>
</dbReference>
<organism evidence="3 4">
    <name type="scientific">Candidatus Kaiserbacteria bacterium RIFCSPLOWO2_01_FULL_54_20</name>
    <dbReference type="NCBI Taxonomy" id="1798513"/>
    <lineage>
        <taxon>Bacteria</taxon>
        <taxon>Candidatus Kaiseribacteriota</taxon>
    </lineage>
</organism>
<comment type="caution">
    <text evidence="3">The sequence shown here is derived from an EMBL/GenBank/DDBJ whole genome shotgun (WGS) entry which is preliminary data.</text>
</comment>
<dbReference type="STRING" id="1798513.A3A40_01270"/>
<keyword evidence="2" id="KW-0732">Signal</keyword>
<name>A0A1F6EJV9_9BACT</name>
<accession>A0A1F6EJV9</accession>
<feature type="transmembrane region" description="Helical" evidence="1">
    <location>
        <begin position="46"/>
        <end position="64"/>
    </location>
</feature>
<evidence type="ECO:0000313" key="4">
    <source>
        <dbReference type="Proteomes" id="UP000178427"/>
    </source>
</evidence>
<gene>
    <name evidence="3" type="ORF">A3A40_01270</name>
</gene>
<evidence type="ECO:0000256" key="1">
    <source>
        <dbReference type="SAM" id="Phobius"/>
    </source>
</evidence>
<evidence type="ECO:0000313" key="3">
    <source>
        <dbReference type="EMBL" id="OGG73939.1"/>
    </source>
</evidence>
<keyword evidence="1" id="KW-1133">Transmembrane helix</keyword>
<dbReference type="AlphaFoldDB" id="A0A1F6EJV9"/>
<sequence>MHCVKAIVRSAGSVFPLTLLLLLSPASAEAAVQTFQELALDVVEIIDTATITLIVFALVVYFWGMAINIPHFGGEKGGEKQKAFFFWGLLVLFVMVSIWGIIQLLQNTLFGDNPFDPATGAPAVTQCDAFGRCD</sequence>